<feature type="chain" id="PRO_5009132329" evidence="1">
    <location>
        <begin position="21"/>
        <end position="663"/>
    </location>
</feature>
<dbReference type="InterPro" id="IPR011050">
    <property type="entry name" value="Pectin_lyase_fold/virulence"/>
</dbReference>
<sequence length="663" mass="72768">MIARTLVIAAAMLCASTAMAQVTVHVSPAGDDRNAGTQGKPVRSLERAQALVRTKNARQDVTVVLADGTYKLTAPLLFRRADGGQNGKRVEWRAAPGARPIISSGIAVTGFTSYDEERRIYVANTPKGLDTRQIWVNGTVAERPWIELKSSDVKFGPTGFEITNPKFDYVAKLARPDRLELEATGFFTDRYSPVKSIDGNRITMQQPAWDNNTWGYDTISKPIFPDDSRLFLVNALEFIGKTNDWHARYHQWVIDPQAGKLYLRTGIDEAITDLKVVVPTLETLVSIAGTPGAPVERLTFRGLTFAHSSWMGPSKPTGYANQQSGSYLSDTSPIRPKDAWEKCGWGCVEFESMRLKWHQMPAAIQVAAARDVTFEGNSFTQLGQIALGIGNEPTANLSGVGLATSGIRVVRNRFDTLAGGAIMAGGVRTDAHHPSDPNLVNRDLEIADNTIVTVSQDYKDNAAILTTYIDGAKILHNDISDAPYDAIAVGWGWGYNDAGGNPNYEENAKGYVHNPKFTTPTTLRNTLVEGNRIHGVKLWYEDGGAIYNLSANPNSVIRNNHIFDISNRIAIYLDEGSKHFTVTGNVVETGGKWLNINTAGKMYARRISTDNRAVGNWHNSMSTGGRWLPEIGNDARGNFLVPDRNWPAEARKVIEAAGPRPQR</sequence>
<dbReference type="EMBL" id="MDDS01000004">
    <property type="protein sequence ID" value="ODP39570.1"/>
    <property type="molecule type" value="Genomic_DNA"/>
</dbReference>
<reference evidence="2 3" key="1">
    <citation type="submission" date="2016-08" db="EMBL/GenBank/DDBJ databases">
        <title>Draft genome of the agarase producing Sphingomonas sp. MCT13.</title>
        <authorList>
            <person name="D'Andrea M.M."/>
            <person name="Rossolini G.M."/>
            <person name="Thaller M.C."/>
        </authorList>
    </citation>
    <scope>NUCLEOTIDE SEQUENCE [LARGE SCALE GENOMIC DNA]</scope>
    <source>
        <strain evidence="2 3">MCT13</strain>
    </source>
</reference>
<keyword evidence="1" id="KW-0732">Signal</keyword>
<gene>
    <name evidence="2" type="ORF">BFL28_09485</name>
</gene>
<evidence type="ECO:0000313" key="3">
    <source>
        <dbReference type="Proteomes" id="UP000094487"/>
    </source>
</evidence>
<proteinExistence type="predicted"/>
<dbReference type="InterPro" id="IPR012334">
    <property type="entry name" value="Pectin_lyas_fold"/>
</dbReference>
<protein>
    <submittedName>
        <fullName evidence="2">Pectate lyase</fullName>
    </submittedName>
</protein>
<dbReference type="InterPro" id="IPR006626">
    <property type="entry name" value="PbH1"/>
</dbReference>
<dbReference type="Gene3D" id="2.160.20.10">
    <property type="entry name" value="Single-stranded right-handed beta-helix, Pectin lyase-like"/>
    <property type="match status" value="2"/>
</dbReference>
<organism evidence="2 3">
    <name type="scientific">Sphingomonas turrisvirgatae</name>
    <dbReference type="NCBI Taxonomy" id="1888892"/>
    <lineage>
        <taxon>Bacteria</taxon>
        <taxon>Pseudomonadati</taxon>
        <taxon>Pseudomonadota</taxon>
        <taxon>Alphaproteobacteria</taxon>
        <taxon>Sphingomonadales</taxon>
        <taxon>Sphingomonadaceae</taxon>
        <taxon>Sphingomonas</taxon>
    </lineage>
</organism>
<dbReference type="SMART" id="SM00710">
    <property type="entry name" value="PbH1"/>
    <property type="match status" value="6"/>
</dbReference>
<dbReference type="PANTHER" id="PTHR36453">
    <property type="entry name" value="SECRETED PROTEIN-RELATED"/>
    <property type="match status" value="1"/>
</dbReference>
<accession>A0A1E3M3C1</accession>
<keyword evidence="2" id="KW-0456">Lyase</keyword>
<name>A0A1E3M3C1_9SPHN</name>
<comment type="caution">
    <text evidence="2">The sequence shown here is derived from an EMBL/GenBank/DDBJ whole genome shotgun (WGS) entry which is preliminary data.</text>
</comment>
<dbReference type="OrthoDB" id="227157at2"/>
<keyword evidence="3" id="KW-1185">Reference proteome</keyword>
<evidence type="ECO:0000313" key="2">
    <source>
        <dbReference type="EMBL" id="ODP39570.1"/>
    </source>
</evidence>
<dbReference type="GO" id="GO:0016829">
    <property type="term" value="F:lyase activity"/>
    <property type="evidence" value="ECO:0007669"/>
    <property type="project" value="UniProtKB-KW"/>
</dbReference>
<dbReference type="Proteomes" id="UP000094487">
    <property type="component" value="Unassembled WGS sequence"/>
</dbReference>
<dbReference type="SUPFAM" id="SSF51126">
    <property type="entry name" value="Pectin lyase-like"/>
    <property type="match status" value="1"/>
</dbReference>
<dbReference type="STRING" id="1888892.BFL28_09485"/>
<feature type="signal peptide" evidence="1">
    <location>
        <begin position="1"/>
        <end position="20"/>
    </location>
</feature>
<evidence type="ECO:0000256" key="1">
    <source>
        <dbReference type="SAM" id="SignalP"/>
    </source>
</evidence>
<dbReference type="AlphaFoldDB" id="A0A1E3M3C1"/>
<dbReference type="PANTHER" id="PTHR36453:SF1">
    <property type="entry name" value="RIGHT HANDED BETA HELIX DOMAIN-CONTAINING PROTEIN"/>
    <property type="match status" value="1"/>
</dbReference>